<evidence type="ECO:0000313" key="5">
    <source>
        <dbReference type="Proteomes" id="UP000283509"/>
    </source>
</evidence>
<dbReference type="PANTHER" id="PTHR11783">
    <property type="entry name" value="SULFOTRANSFERASE SULT"/>
    <property type="match status" value="1"/>
</dbReference>
<evidence type="ECO:0000313" key="4">
    <source>
        <dbReference type="EMBL" id="ROT81798.1"/>
    </source>
</evidence>
<evidence type="ECO:0000256" key="1">
    <source>
        <dbReference type="ARBA" id="ARBA00005771"/>
    </source>
</evidence>
<dbReference type="AlphaFoldDB" id="A0A3R7MNJ3"/>
<dbReference type="Proteomes" id="UP000283509">
    <property type="component" value="Unassembled WGS sequence"/>
</dbReference>
<feature type="domain" description="Sulfotransferase" evidence="3">
    <location>
        <begin position="63"/>
        <end position="307"/>
    </location>
</feature>
<name>A0A3R7MNJ3_PENVA</name>
<protein>
    <submittedName>
        <fullName evidence="4">Sulfotransferase family cytosolic 1B member 1</fullName>
    </submittedName>
</protein>
<accession>A0A3R7MNJ3</accession>
<dbReference type="GO" id="GO:0008146">
    <property type="term" value="F:sulfotransferase activity"/>
    <property type="evidence" value="ECO:0007669"/>
    <property type="project" value="InterPro"/>
</dbReference>
<dbReference type="InterPro" id="IPR027417">
    <property type="entry name" value="P-loop_NTPase"/>
</dbReference>
<reference evidence="4 5" key="2">
    <citation type="submission" date="2019-01" db="EMBL/GenBank/DDBJ databases">
        <title>The decoding of complex shrimp genome reveals the adaptation for benthos swimmer, frequently molting mechanism and breeding impact on genome.</title>
        <authorList>
            <person name="Sun Y."/>
            <person name="Gao Y."/>
            <person name="Yu Y."/>
        </authorList>
    </citation>
    <scope>NUCLEOTIDE SEQUENCE [LARGE SCALE GENOMIC DNA]</scope>
    <source>
        <tissue evidence="4">Muscle</tissue>
    </source>
</reference>
<gene>
    <name evidence="4" type="ORF">C7M84_025025</name>
</gene>
<comment type="similarity">
    <text evidence="1">Belongs to the sulfotransferase 1 family.</text>
</comment>
<proteinExistence type="inferred from homology"/>
<dbReference type="EMBL" id="QCYY01000915">
    <property type="protein sequence ID" value="ROT81798.1"/>
    <property type="molecule type" value="Genomic_DNA"/>
</dbReference>
<comment type="caution">
    <text evidence="4">The sequence shown here is derived from an EMBL/GenBank/DDBJ whole genome shotgun (WGS) entry which is preliminary data.</text>
</comment>
<keyword evidence="5" id="KW-1185">Reference proteome</keyword>
<keyword evidence="2 4" id="KW-0808">Transferase</keyword>
<dbReference type="SUPFAM" id="SSF52540">
    <property type="entry name" value="P-loop containing nucleoside triphosphate hydrolases"/>
    <property type="match status" value="1"/>
</dbReference>
<evidence type="ECO:0000259" key="3">
    <source>
        <dbReference type="Pfam" id="PF00685"/>
    </source>
</evidence>
<reference evidence="4 5" key="1">
    <citation type="submission" date="2018-04" db="EMBL/GenBank/DDBJ databases">
        <authorList>
            <person name="Zhang X."/>
            <person name="Yuan J."/>
            <person name="Li F."/>
            <person name="Xiang J."/>
        </authorList>
    </citation>
    <scope>NUCLEOTIDE SEQUENCE [LARGE SCALE GENOMIC DNA]</scope>
    <source>
        <tissue evidence="4">Muscle</tissue>
    </source>
</reference>
<dbReference type="Gene3D" id="3.40.50.300">
    <property type="entry name" value="P-loop containing nucleotide triphosphate hydrolases"/>
    <property type="match status" value="1"/>
</dbReference>
<dbReference type="Pfam" id="PF00685">
    <property type="entry name" value="Sulfotransfer_1"/>
    <property type="match status" value="1"/>
</dbReference>
<organism evidence="4 5">
    <name type="scientific">Penaeus vannamei</name>
    <name type="common">Whiteleg shrimp</name>
    <name type="synonym">Litopenaeus vannamei</name>
    <dbReference type="NCBI Taxonomy" id="6689"/>
    <lineage>
        <taxon>Eukaryota</taxon>
        <taxon>Metazoa</taxon>
        <taxon>Ecdysozoa</taxon>
        <taxon>Arthropoda</taxon>
        <taxon>Crustacea</taxon>
        <taxon>Multicrustacea</taxon>
        <taxon>Malacostraca</taxon>
        <taxon>Eumalacostraca</taxon>
        <taxon>Eucarida</taxon>
        <taxon>Decapoda</taxon>
        <taxon>Dendrobranchiata</taxon>
        <taxon>Penaeoidea</taxon>
        <taxon>Penaeidae</taxon>
        <taxon>Penaeus</taxon>
    </lineage>
</organism>
<dbReference type="InterPro" id="IPR000863">
    <property type="entry name" value="Sulfotransferase_dom"/>
</dbReference>
<evidence type="ECO:0000256" key="2">
    <source>
        <dbReference type="ARBA" id="ARBA00022679"/>
    </source>
</evidence>
<sequence length="319" mass="37311">MAGQVKKIGDFTFKSVSGAAAEVLRRTLCMYVKDYVEVQPSGAVFPNYLEDWCLKYHEFPVQKDDVWVVTYPKAGTTWTQELVWCLMFDMDSEEAKLELMKRFPFFEFDSLVDSSLEVPGMRADDPMKPGNTWKILQTLKSPRTIKSHLPVALLPKQLWTAHPKIIYVCRDPRDVCVSYYFHCIKLEGYTGNFDEFVKIFIGDMITYSPIWPHILDFWRRRHQSNILFIRFEDMKEDLPAVVMKVAKFLGKAVTEEEVERLADHCSFGSMSKNLAANNETFVGDWKNHLTKEQQKAFKTWTMKYLEGSDFPFYRDYDDV</sequence>
<dbReference type="OrthoDB" id="205623at2759"/>